<sequence length="159" mass="17833">MKLFPSKTFATELTSDYSISMQNLKSNTDITDSLTSKHTKKAFRGQVNENGFKVISSEIGRGAVCVFIGNFKEKTGEIEVRMHKAFKVMFSILLSYPFIGFGLIAYNQGIAKGLNLLPILLIGLLVIRFVFIELSFRFISNTGINKLTNILTIKELNKK</sequence>
<dbReference type="RefSeq" id="WP_147768687.1">
    <property type="nucleotide sequence ID" value="NZ_VRKQ01000010.1"/>
</dbReference>
<proteinExistence type="predicted"/>
<keyword evidence="3" id="KW-1185">Reference proteome</keyword>
<reference evidence="2 3" key="1">
    <citation type="submission" date="2019-08" db="EMBL/GenBank/DDBJ databases">
        <title>Seonamhaeicola sediminis sp. nov., isolated from marine sediment.</title>
        <authorList>
            <person name="Cao W.R."/>
        </authorList>
    </citation>
    <scope>NUCLEOTIDE SEQUENCE [LARGE SCALE GENOMIC DNA]</scope>
    <source>
        <strain evidence="2 3">1505</strain>
    </source>
</reference>
<accession>A0A5C7GIC4</accession>
<keyword evidence="1" id="KW-1133">Transmembrane helix</keyword>
<keyword evidence="1" id="KW-0812">Transmembrane</keyword>
<evidence type="ECO:0000313" key="3">
    <source>
        <dbReference type="Proteomes" id="UP000321080"/>
    </source>
</evidence>
<evidence type="ECO:0000256" key="1">
    <source>
        <dbReference type="SAM" id="Phobius"/>
    </source>
</evidence>
<name>A0A5C7GIC4_9FLAO</name>
<comment type="caution">
    <text evidence="2">The sequence shown here is derived from an EMBL/GenBank/DDBJ whole genome shotgun (WGS) entry which is preliminary data.</text>
</comment>
<keyword evidence="1" id="KW-0472">Membrane</keyword>
<evidence type="ECO:0000313" key="2">
    <source>
        <dbReference type="EMBL" id="TXG37292.1"/>
    </source>
</evidence>
<dbReference type="OrthoDB" id="1431520at2"/>
<dbReference type="Proteomes" id="UP000321080">
    <property type="component" value="Unassembled WGS sequence"/>
</dbReference>
<organism evidence="2 3">
    <name type="scientific">Seonamhaeicola maritimus</name>
    <dbReference type="NCBI Taxonomy" id="2591822"/>
    <lineage>
        <taxon>Bacteria</taxon>
        <taxon>Pseudomonadati</taxon>
        <taxon>Bacteroidota</taxon>
        <taxon>Flavobacteriia</taxon>
        <taxon>Flavobacteriales</taxon>
        <taxon>Flavobacteriaceae</taxon>
    </lineage>
</organism>
<dbReference type="AlphaFoldDB" id="A0A5C7GIC4"/>
<dbReference type="EMBL" id="VRKQ01000010">
    <property type="protein sequence ID" value="TXG37292.1"/>
    <property type="molecule type" value="Genomic_DNA"/>
</dbReference>
<feature type="transmembrane region" description="Helical" evidence="1">
    <location>
        <begin position="113"/>
        <end position="131"/>
    </location>
</feature>
<feature type="transmembrane region" description="Helical" evidence="1">
    <location>
        <begin position="88"/>
        <end position="107"/>
    </location>
</feature>
<protein>
    <submittedName>
        <fullName evidence="2">Uncharacterized protein</fullName>
    </submittedName>
</protein>
<gene>
    <name evidence="2" type="ORF">FUA22_12070</name>
</gene>